<keyword evidence="2" id="KW-1185">Reference proteome</keyword>
<accession>A0A9N9CKY3</accession>
<organism evidence="1 2">
    <name type="scientific">Funneliformis caledonium</name>
    <dbReference type="NCBI Taxonomy" id="1117310"/>
    <lineage>
        <taxon>Eukaryota</taxon>
        <taxon>Fungi</taxon>
        <taxon>Fungi incertae sedis</taxon>
        <taxon>Mucoromycota</taxon>
        <taxon>Glomeromycotina</taxon>
        <taxon>Glomeromycetes</taxon>
        <taxon>Glomerales</taxon>
        <taxon>Glomeraceae</taxon>
        <taxon>Funneliformis</taxon>
    </lineage>
</organism>
<reference evidence="1" key="1">
    <citation type="submission" date="2021-06" db="EMBL/GenBank/DDBJ databases">
        <authorList>
            <person name="Kallberg Y."/>
            <person name="Tangrot J."/>
            <person name="Rosling A."/>
        </authorList>
    </citation>
    <scope>NUCLEOTIDE SEQUENCE</scope>
    <source>
        <strain evidence="1">UK204</strain>
    </source>
</reference>
<dbReference type="AlphaFoldDB" id="A0A9N9CKY3"/>
<protein>
    <submittedName>
        <fullName evidence="1">14693_t:CDS:1</fullName>
    </submittedName>
</protein>
<evidence type="ECO:0000313" key="2">
    <source>
        <dbReference type="Proteomes" id="UP000789570"/>
    </source>
</evidence>
<comment type="caution">
    <text evidence="1">The sequence shown here is derived from an EMBL/GenBank/DDBJ whole genome shotgun (WGS) entry which is preliminary data.</text>
</comment>
<name>A0A9N9CKY3_9GLOM</name>
<dbReference type="EMBL" id="CAJVPQ010002697">
    <property type="protein sequence ID" value="CAG8605554.1"/>
    <property type="molecule type" value="Genomic_DNA"/>
</dbReference>
<gene>
    <name evidence="1" type="ORF">FCALED_LOCUS8803</name>
</gene>
<proteinExistence type="predicted"/>
<sequence>MLRNTKKKNTNRDHFALLVNNKILTKKQNTTQTLDNKLISELLASFIEPILTKDTNTMEVDPIAESLTNNLDKEKGSETLTLENTIQKTIISINKTLLINFIANSNEFIDDQENLSSSLYESSSSSNHDLHKIYNSFCNESSFYPIYSQLSNKSLLADIKVEQELLCKRILYNSSILKLNN</sequence>
<evidence type="ECO:0000313" key="1">
    <source>
        <dbReference type="EMBL" id="CAG8605554.1"/>
    </source>
</evidence>
<dbReference type="Proteomes" id="UP000789570">
    <property type="component" value="Unassembled WGS sequence"/>
</dbReference>